<dbReference type="Gene3D" id="1.10.10.1450">
    <property type="match status" value="1"/>
</dbReference>
<sequence length="300" mass="34914">MSFIYLQIISKTNYVSKRDIRAIILYEFKRGTNAAKTTQQINESFGEDLVSVSTAQRWFRKFKEGSEDLENEERGRPEIVIDNDELRKAVEANPRATVRSLGEDLNVSTATISRHLKEIEKTKKLDKWVPHELNDYQKMCRFEVCSSLILRNKNDPFLSRLITCDEKWILYDNRKRTGQWLDKNEAPKPKLTPMKVMVTVWWSAVGAIHYKFMKPGETINSESYCQVLEEMNQKLSQKMPALVNRKGPILLHDNAKPHVSKKTLQKLNELGYETLPNPAYSSDHASTDFHFFKHLDNFLT</sequence>
<evidence type="ECO:0000313" key="3">
    <source>
        <dbReference type="WBParaSite" id="SPAL_0000091400.1"/>
    </source>
</evidence>
<dbReference type="InterPro" id="IPR036388">
    <property type="entry name" value="WH-like_DNA-bd_sf"/>
</dbReference>
<evidence type="ECO:0000259" key="1">
    <source>
        <dbReference type="Pfam" id="PF17906"/>
    </source>
</evidence>
<keyword evidence="2" id="KW-1185">Reference proteome</keyword>
<dbReference type="Proteomes" id="UP000046392">
    <property type="component" value="Unplaced"/>
</dbReference>
<dbReference type="GO" id="GO:0044547">
    <property type="term" value="F:DNA topoisomerase binding"/>
    <property type="evidence" value="ECO:0007669"/>
    <property type="project" value="TreeGrafter"/>
</dbReference>
<dbReference type="GO" id="GO:0015074">
    <property type="term" value="P:DNA integration"/>
    <property type="evidence" value="ECO:0007669"/>
    <property type="project" value="TreeGrafter"/>
</dbReference>
<dbReference type="GO" id="GO:0000014">
    <property type="term" value="F:single-stranded DNA endodeoxyribonuclease activity"/>
    <property type="evidence" value="ECO:0007669"/>
    <property type="project" value="TreeGrafter"/>
</dbReference>
<proteinExistence type="predicted"/>
<dbReference type="InterPro" id="IPR041426">
    <property type="entry name" value="Mos1_HTH"/>
</dbReference>
<dbReference type="Gene3D" id="3.30.420.10">
    <property type="entry name" value="Ribonuclease H-like superfamily/Ribonuclease H"/>
    <property type="match status" value="1"/>
</dbReference>
<dbReference type="GO" id="GO:0003697">
    <property type="term" value="F:single-stranded DNA binding"/>
    <property type="evidence" value="ECO:0007669"/>
    <property type="project" value="TreeGrafter"/>
</dbReference>
<name>A0A0N5B4B2_STREA</name>
<dbReference type="GO" id="GO:0035861">
    <property type="term" value="C:site of double-strand break"/>
    <property type="evidence" value="ECO:0007669"/>
    <property type="project" value="TreeGrafter"/>
</dbReference>
<dbReference type="GO" id="GO:0006303">
    <property type="term" value="P:double-strand break repair via nonhomologous end joining"/>
    <property type="evidence" value="ECO:0007669"/>
    <property type="project" value="TreeGrafter"/>
</dbReference>
<dbReference type="GO" id="GO:0003690">
    <property type="term" value="F:double-stranded DNA binding"/>
    <property type="evidence" value="ECO:0007669"/>
    <property type="project" value="TreeGrafter"/>
</dbReference>
<dbReference type="GO" id="GO:0046975">
    <property type="term" value="F:histone H3K36 methyltransferase activity"/>
    <property type="evidence" value="ECO:0007669"/>
    <property type="project" value="TreeGrafter"/>
</dbReference>
<dbReference type="Pfam" id="PF01359">
    <property type="entry name" value="Transposase_1"/>
    <property type="match status" value="1"/>
</dbReference>
<dbReference type="GO" id="GO:0000729">
    <property type="term" value="P:DNA double-strand break processing"/>
    <property type="evidence" value="ECO:0007669"/>
    <property type="project" value="TreeGrafter"/>
</dbReference>
<dbReference type="GO" id="GO:0000793">
    <property type="term" value="C:condensed chromosome"/>
    <property type="evidence" value="ECO:0007669"/>
    <property type="project" value="TreeGrafter"/>
</dbReference>
<dbReference type="InterPro" id="IPR001888">
    <property type="entry name" value="Transposase_1"/>
</dbReference>
<dbReference type="STRING" id="174720.A0A0N5B4B2"/>
<dbReference type="PANTHER" id="PTHR46060">
    <property type="entry name" value="MARINER MOS1 TRANSPOSASE-LIKE PROTEIN"/>
    <property type="match status" value="1"/>
</dbReference>
<dbReference type="InterPro" id="IPR052709">
    <property type="entry name" value="Transposase-MT_Hybrid"/>
</dbReference>
<feature type="domain" description="Mos1 transposase HTH" evidence="1">
    <location>
        <begin position="17"/>
        <end position="65"/>
    </location>
</feature>
<dbReference type="WBParaSite" id="SPAL_0000091400.1">
    <property type="protein sequence ID" value="SPAL_0000091400.1"/>
    <property type="gene ID" value="SPAL_0000091400"/>
</dbReference>
<dbReference type="GO" id="GO:0005634">
    <property type="term" value="C:nucleus"/>
    <property type="evidence" value="ECO:0007669"/>
    <property type="project" value="TreeGrafter"/>
</dbReference>
<organism evidence="2 3">
    <name type="scientific">Strongyloides papillosus</name>
    <name type="common">Intestinal threadworm</name>
    <dbReference type="NCBI Taxonomy" id="174720"/>
    <lineage>
        <taxon>Eukaryota</taxon>
        <taxon>Metazoa</taxon>
        <taxon>Ecdysozoa</taxon>
        <taxon>Nematoda</taxon>
        <taxon>Chromadorea</taxon>
        <taxon>Rhabditida</taxon>
        <taxon>Tylenchina</taxon>
        <taxon>Panagrolaimomorpha</taxon>
        <taxon>Strongyloidoidea</taxon>
        <taxon>Strongyloididae</taxon>
        <taxon>Strongyloides</taxon>
    </lineage>
</organism>
<dbReference type="InterPro" id="IPR036397">
    <property type="entry name" value="RNaseH_sf"/>
</dbReference>
<dbReference type="GO" id="GO:0044774">
    <property type="term" value="P:mitotic DNA integrity checkpoint signaling"/>
    <property type="evidence" value="ECO:0007669"/>
    <property type="project" value="TreeGrafter"/>
</dbReference>
<dbReference type="PANTHER" id="PTHR46060:SF2">
    <property type="entry name" value="HISTONE-LYSINE N-METHYLTRANSFERASE SETMAR"/>
    <property type="match status" value="1"/>
</dbReference>
<dbReference type="GO" id="GO:0042800">
    <property type="term" value="F:histone H3K4 methyltransferase activity"/>
    <property type="evidence" value="ECO:0007669"/>
    <property type="project" value="TreeGrafter"/>
</dbReference>
<accession>A0A0N5B4B2</accession>
<evidence type="ECO:0000313" key="2">
    <source>
        <dbReference type="Proteomes" id="UP000046392"/>
    </source>
</evidence>
<reference evidence="3" key="1">
    <citation type="submission" date="2017-02" db="UniProtKB">
        <authorList>
            <consortium name="WormBaseParasite"/>
        </authorList>
    </citation>
    <scope>IDENTIFICATION</scope>
</reference>
<dbReference type="Pfam" id="PF17906">
    <property type="entry name" value="HTH_48"/>
    <property type="match status" value="1"/>
</dbReference>
<dbReference type="Gene3D" id="1.10.10.10">
    <property type="entry name" value="Winged helix-like DNA-binding domain superfamily/Winged helix DNA-binding domain"/>
    <property type="match status" value="1"/>
</dbReference>
<protein>
    <submittedName>
        <fullName evidence="3">HTH_48 domain-containing protein</fullName>
    </submittedName>
</protein>
<dbReference type="GO" id="GO:0031297">
    <property type="term" value="P:replication fork processing"/>
    <property type="evidence" value="ECO:0007669"/>
    <property type="project" value="TreeGrafter"/>
</dbReference>
<dbReference type="AlphaFoldDB" id="A0A0N5B4B2"/>